<evidence type="ECO:0000256" key="2">
    <source>
        <dbReference type="SAM" id="SignalP"/>
    </source>
</evidence>
<accession>A0A2K0W259</accession>
<reference evidence="3 4" key="1">
    <citation type="submission" date="2017-06" db="EMBL/GenBank/DDBJ databases">
        <title>Genome of Fusarium nygamai isolate CS10214.</title>
        <authorList>
            <person name="Gardiner D.M."/>
            <person name="Obanor F."/>
            <person name="Kazan K."/>
        </authorList>
    </citation>
    <scope>NUCLEOTIDE SEQUENCE [LARGE SCALE GENOMIC DNA]</scope>
    <source>
        <strain evidence="3 4">CS10214</strain>
    </source>
</reference>
<feature type="signal peptide" evidence="2">
    <location>
        <begin position="1"/>
        <end position="19"/>
    </location>
</feature>
<feature type="chain" id="PRO_5014363023" evidence="2">
    <location>
        <begin position="20"/>
        <end position="174"/>
    </location>
</feature>
<keyword evidence="4" id="KW-1185">Reference proteome</keyword>
<dbReference type="EMBL" id="MTQA01000153">
    <property type="protein sequence ID" value="PNP76358.1"/>
    <property type="molecule type" value="Genomic_DNA"/>
</dbReference>
<evidence type="ECO:0000313" key="4">
    <source>
        <dbReference type="Proteomes" id="UP000236664"/>
    </source>
</evidence>
<dbReference type="Proteomes" id="UP000236664">
    <property type="component" value="Unassembled WGS sequence"/>
</dbReference>
<protein>
    <submittedName>
        <fullName evidence="3">Uncharacterized protein</fullName>
    </submittedName>
</protein>
<proteinExistence type="predicted"/>
<feature type="region of interest" description="Disordered" evidence="1">
    <location>
        <begin position="127"/>
        <end position="174"/>
    </location>
</feature>
<keyword evidence="2" id="KW-0732">Signal</keyword>
<feature type="region of interest" description="Disordered" evidence="1">
    <location>
        <begin position="26"/>
        <end position="98"/>
    </location>
</feature>
<sequence length="174" mass="17824">MRFSLLLSALGAAAVEIPAQNAGEGLYRRSESASLQPAAANTQAPAQDGYFASAPEVQTSAAKVEPETTAAPAPQVTSAAPVEQDDTSVEGADTGTPYIEDGTMVVWDAKCGCPVPVTTTVVVPPPPVITDSYPANDPTTVDPPPETTTEPLPPPPVITDSYTRGASCASNNNE</sequence>
<dbReference type="STRING" id="42673.A0A2K0W259"/>
<feature type="compositionally biased region" description="Polar residues" evidence="1">
    <location>
        <begin position="160"/>
        <end position="174"/>
    </location>
</feature>
<dbReference type="AlphaFoldDB" id="A0A2K0W259"/>
<evidence type="ECO:0000313" key="3">
    <source>
        <dbReference type="EMBL" id="PNP76358.1"/>
    </source>
</evidence>
<organism evidence="3 4">
    <name type="scientific">Gibberella nygamai</name>
    <name type="common">Bean root rot disease fungus</name>
    <name type="synonym">Fusarium nygamai</name>
    <dbReference type="NCBI Taxonomy" id="42673"/>
    <lineage>
        <taxon>Eukaryota</taxon>
        <taxon>Fungi</taxon>
        <taxon>Dikarya</taxon>
        <taxon>Ascomycota</taxon>
        <taxon>Pezizomycotina</taxon>
        <taxon>Sordariomycetes</taxon>
        <taxon>Hypocreomycetidae</taxon>
        <taxon>Hypocreales</taxon>
        <taxon>Nectriaceae</taxon>
        <taxon>Fusarium</taxon>
        <taxon>Fusarium fujikuroi species complex</taxon>
    </lineage>
</organism>
<name>A0A2K0W259_GIBNY</name>
<feature type="compositionally biased region" description="Pro residues" evidence="1">
    <location>
        <begin position="141"/>
        <end position="157"/>
    </location>
</feature>
<evidence type="ECO:0000256" key="1">
    <source>
        <dbReference type="SAM" id="MobiDB-lite"/>
    </source>
</evidence>
<gene>
    <name evidence="3" type="ORF">FNYG_10417</name>
</gene>
<comment type="caution">
    <text evidence="3">The sequence shown here is derived from an EMBL/GenBank/DDBJ whole genome shotgun (WGS) entry which is preliminary data.</text>
</comment>
<feature type="compositionally biased region" description="Low complexity" evidence="1">
    <location>
        <begin position="36"/>
        <end position="47"/>
    </location>
</feature>
<dbReference type="OrthoDB" id="5414836at2759"/>